<keyword evidence="1" id="KW-0378">Hydrolase</keyword>
<keyword evidence="2" id="KW-1185">Reference proteome</keyword>
<protein>
    <submittedName>
        <fullName evidence="1">Histidine triad nucleotide-binding (HIT-like) protein</fullName>
        <ecNumber evidence="1">3.-.-.-</ecNumber>
    </submittedName>
</protein>
<dbReference type="RefSeq" id="WP_120160744.1">
    <property type="nucleotide sequence ID" value="NZ_AP018135.1"/>
</dbReference>
<dbReference type="InterPro" id="IPR054919">
    <property type="entry name" value="M_plasma_HinT"/>
</dbReference>
<dbReference type="AlphaFoldDB" id="A0A224AS55"/>
<sequence length="107" mass="12158">MQSKSVFTQIIERKIPANILYEDDKVIAFYDINPVTEGHFLVVPKSPEINILENSQEDYVNLLLTARKLAKESLEKNGFSGFKLQINTGESAGQVVFHTHVHIIPYK</sequence>
<proteinExistence type="predicted"/>
<evidence type="ECO:0000313" key="1">
    <source>
        <dbReference type="EMBL" id="VEU63470.1"/>
    </source>
</evidence>
<dbReference type="GO" id="GO:0016787">
    <property type="term" value="F:hydrolase activity"/>
    <property type="evidence" value="ECO:0007669"/>
    <property type="project" value="UniProtKB-KW"/>
</dbReference>
<dbReference type="PRINTS" id="PR00332">
    <property type="entry name" value="HISTRIAD"/>
</dbReference>
<dbReference type="PROSITE" id="PS00892">
    <property type="entry name" value="HIT_1"/>
    <property type="match status" value="1"/>
</dbReference>
<dbReference type="InterPro" id="IPR019808">
    <property type="entry name" value="Histidine_triad_CS"/>
</dbReference>
<dbReference type="Proteomes" id="UP000289952">
    <property type="component" value="Chromosome"/>
</dbReference>
<reference evidence="1 2" key="1">
    <citation type="submission" date="2019-01" db="EMBL/GenBank/DDBJ databases">
        <authorList>
            <consortium name="Pathogen Informatics"/>
        </authorList>
    </citation>
    <scope>NUCLEOTIDE SEQUENCE [LARGE SCALE GENOMIC DNA]</scope>
    <source>
        <strain evidence="1 2">NCTC10118</strain>
    </source>
</reference>
<dbReference type="SUPFAM" id="SSF54197">
    <property type="entry name" value="HIT-like"/>
    <property type="match status" value="1"/>
</dbReference>
<dbReference type="InterPro" id="IPR011146">
    <property type="entry name" value="HIT-like"/>
</dbReference>
<dbReference type="EMBL" id="LR214972">
    <property type="protein sequence ID" value="VEU63470.1"/>
    <property type="molecule type" value="Genomic_DNA"/>
</dbReference>
<accession>A0A224AS55</accession>
<evidence type="ECO:0000313" key="2">
    <source>
        <dbReference type="Proteomes" id="UP000289952"/>
    </source>
</evidence>
<dbReference type="PANTHER" id="PTHR23089">
    <property type="entry name" value="HISTIDINE TRIAD HIT PROTEIN"/>
    <property type="match status" value="1"/>
</dbReference>
<dbReference type="InterPro" id="IPR001310">
    <property type="entry name" value="Histidine_triad_HIT"/>
</dbReference>
<dbReference type="Gene3D" id="3.30.428.10">
    <property type="entry name" value="HIT-like"/>
    <property type="match status" value="1"/>
</dbReference>
<dbReference type="InterPro" id="IPR036265">
    <property type="entry name" value="HIT-like_sf"/>
</dbReference>
<organism evidence="1 2">
    <name type="scientific">Mycoplasmopsis bovirhinis</name>
    <dbReference type="NCBI Taxonomy" id="29553"/>
    <lineage>
        <taxon>Bacteria</taxon>
        <taxon>Bacillati</taxon>
        <taxon>Mycoplasmatota</taxon>
        <taxon>Mycoplasmoidales</taxon>
        <taxon>Metamycoplasmataceae</taxon>
        <taxon>Mycoplasmopsis</taxon>
    </lineage>
</organism>
<dbReference type="PROSITE" id="PS51084">
    <property type="entry name" value="HIT_2"/>
    <property type="match status" value="1"/>
</dbReference>
<name>A0A224AS55_9BACT</name>
<dbReference type="EC" id="3.-.-.-" evidence="1"/>
<dbReference type="OrthoDB" id="9784774at2"/>
<gene>
    <name evidence="1" type="primary">MCYN0866</name>
    <name evidence="1" type="ORF">NCTC10118_00493</name>
</gene>
<dbReference type="Pfam" id="PF01230">
    <property type="entry name" value="HIT"/>
    <property type="match status" value="1"/>
</dbReference>
<dbReference type="NCBIfam" id="NF045834">
    <property type="entry name" value="M_plasma_HinT"/>
    <property type="match status" value="1"/>
</dbReference>